<gene>
    <name evidence="23" type="primary">WBGene00089646</name>
</gene>
<dbReference type="InterPro" id="IPR029044">
    <property type="entry name" value="Nucleotide-diphossugar_trans"/>
</dbReference>
<evidence type="ECO:0000256" key="10">
    <source>
        <dbReference type="ARBA" id="ARBA00022824"/>
    </source>
</evidence>
<evidence type="ECO:0000256" key="19">
    <source>
        <dbReference type="ARBA" id="ARBA00038949"/>
    </source>
</evidence>
<evidence type="ECO:0000256" key="2">
    <source>
        <dbReference type="ARBA" id="ARBA00004389"/>
    </source>
</evidence>
<accession>A0A2A6BFY8</accession>
<comment type="similarity">
    <text evidence="5 22">Belongs to the glycosyltransferase 13 family.</text>
</comment>
<evidence type="ECO:0000256" key="5">
    <source>
        <dbReference type="ARBA" id="ARBA00006492"/>
    </source>
</evidence>
<dbReference type="Proteomes" id="UP000005239">
    <property type="component" value="Unassembled WGS sequence"/>
</dbReference>
<evidence type="ECO:0000256" key="17">
    <source>
        <dbReference type="ARBA" id="ARBA00037706"/>
    </source>
</evidence>
<dbReference type="AlphaFoldDB" id="A0A2A6BFY8"/>
<keyword evidence="11 22" id="KW-0735">Signal-anchor</keyword>
<dbReference type="PANTHER" id="PTHR10468">
    <property type="entry name" value="PROTEIN O-LINKED-MANNOSE BETA-1,2-N-ACETYLGLUCOSAMINYLTRANSFERASE 1/ALPHA-1,3-MANNOSYL-GLYCOPROTEIN 2-BETA-N-ACETYLGLUCOSAMINYLTRANSFERASE"/>
    <property type="match status" value="1"/>
</dbReference>
<dbReference type="Pfam" id="PF06624">
    <property type="entry name" value="RAMP4"/>
    <property type="match status" value="1"/>
</dbReference>
<keyword evidence="10" id="KW-0256">Endoplasmic reticulum</keyword>
<dbReference type="FunFam" id="3.90.550.10:FF:000252">
    <property type="entry name" value="Protein O-linked-mannose beta-1,2-N-acetylglucosaminyltransferase 1"/>
    <property type="match status" value="1"/>
</dbReference>
<keyword evidence="8 22" id="KW-0812">Transmembrane</keyword>
<comment type="function">
    <text evidence="16">Interacts with target proteins during their translocation into the lumen of the endoplasmic reticulum. Protects unfolded target proteins against degradation during ER stress. May facilitate glycosylation of target proteins after termination of ER stress. May modulate the use of N-glycosylation sites on target proteins.</text>
</comment>
<dbReference type="CDD" id="cd06661">
    <property type="entry name" value="GGCT_like"/>
    <property type="match status" value="1"/>
</dbReference>
<keyword evidence="14 22" id="KW-0472">Membrane</keyword>
<name>A0A2A6BFY8_PRIPA</name>
<evidence type="ECO:0000256" key="21">
    <source>
        <dbReference type="ARBA" id="ARBA00049421"/>
    </source>
</evidence>
<sequence>MVAKQRMNVANNAFHKNINKRGNVEKSLKPKSADYPAAPWLIGLFVFVVCGSAFVSNGTLRVPYPLVIASKYNIPFLLNNPGEGHRIRGEVYHVDDVTMRDLDELEGYPDLYIREELEAGASREAGNSRNFQEKGTNQRTLLRLKHERRRVIAASVDVDIVVRSDDATVGTESQQLQGDAAAASLVAITRHSQADDRRLLARDADIIDRAAIARVVPRIPPPETGTSSFVAAVIVFCANRPNAIRNHLEQLTRLRGNPARFPIVISQDGDARDVADAIAPFLQKGSIFHVQHTKEEPKVKMMKSDRNYFFIAQHYKWALDHAFREMGYSHVIVTEDDLDIAEDFFSYFFAMKPLLEKDPSLWCISAWNDNGGKDLTDRRDASRLWRTDFFPGLGWMLRAEVWTELREHWPEKYWDDWMRSPSVRKGRSCVRPEISRTAHNMKLAGKGSSGGLYKSYLSSITLPDKSIDFSLIDSSVLQKKSYDGHLARSLADAKVVDAVPDEVTVDISYRVTYSNAREWREIADRFKLMNDIRSGMTRTAYYGVVPFLWKGARVYAVPSWLDEKKLASGELEEAAYDPRWDLQSKFMDFEKQYCKPTRFTGKCDPASPELRDWFKRRNMLKKLEAWGEMVVV</sequence>
<reference evidence="24" key="1">
    <citation type="journal article" date="2008" name="Nat. Genet.">
        <title>The Pristionchus pacificus genome provides a unique perspective on nematode lifestyle and parasitism.</title>
        <authorList>
            <person name="Dieterich C."/>
            <person name="Clifton S.W."/>
            <person name="Schuster L.N."/>
            <person name="Chinwalla A."/>
            <person name="Delehaunty K."/>
            <person name="Dinkelacker I."/>
            <person name="Fulton L."/>
            <person name="Fulton R."/>
            <person name="Godfrey J."/>
            <person name="Minx P."/>
            <person name="Mitreva M."/>
            <person name="Roeseler W."/>
            <person name="Tian H."/>
            <person name="Witte H."/>
            <person name="Yang S.P."/>
            <person name="Wilson R.K."/>
            <person name="Sommer R.J."/>
        </authorList>
    </citation>
    <scope>NUCLEOTIDE SEQUENCE [LARGE SCALE GENOMIC DNA]</scope>
    <source>
        <strain evidence="24">PS312</strain>
    </source>
</reference>
<dbReference type="GO" id="GO:0006487">
    <property type="term" value="P:protein N-linked glycosylation"/>
    <property type="evidence" value="ECO:0000318"/>
    <property type="project" value="GO_Central"/>
</dbReference>
<keyword evidence="24" id="KW-1185">Reference proteome</keyword>
<comment type="cofactor">
    <cofactor evidence="22">
        <name>Mn(2+)</name>
        <dbReference type="ChEBI" id="CHEBI:29035"/>
    </cofactor>
    <text evidence="22">The cofactor is mostly bound to the substrate.</text>
</comment>
<keyword evidence="12 22" id="KW-1133">Transmembrane helix</keyword>
<proteinExistence type="inferred from homology"/>
<dbReference type="Gene3D" id="3.90.550.10">
    <property type="entry name" value="Spore Coat Polysaccharide Biosynthesis Protein SpsA, Chain A"/>
    <property type="match status" value="1"/>
</dbReference>
<evidence type="ECO:0000256" key="15">
    <source>
        <dbReference type="ARBA" id="ARBA00023211"/>
    </source>
</evidence>
<keyword evidence="6 22" id="KW-0328">Glycosyltransferase</keyword>
<evidence type="ECO:0000256" key="22">
    <source>
        <dbReference type="RuleBase" id="RU368119"/>
    </source>
</evidence>
<evidence type="ECO:0000256" key="1">
    <source>
        <dbReference type="ARBA" id="ARBA00004323"/>
    </source>
</evidence>
<dbReference type="GO" id="GO:0005794">
    <property type="term" value="C:Golgi apparatus"/>
    <property type="evidence" value="ECO:0000318"/>
    <property type="project" value="GO_Central"/>
</dbReference>
<dbReference type="GO" id="GO:0000139">
    <property type="term" value="C:Golgi membrane"/>
    <property type="evidence" value="ECO:0007669"/>
    <property type="project" value="UniProtKB-SubCell"/>
</dbReference>
<comment type="pathway">
    <text evidence="3 22">Protein modification; protein glycosylation.</text>
</comment>
<dbReference type="InterPro" id="IPR052261">
    <property type="entry name" value="Glycosyltransferase_13"/>
</dbReference>
<dbReference type="SUPFAM" id="SSF53448">
    <property type="entry name" value="Nucleotide-diphospho-sugar transferases"/>
    <property type="match status" value="1"/>
</dbReference>
<dbReference type="GO" id="GO:0003827">
    <property type="term" value="F:alpha-1,3-mannosylglycoprotein 2-beta-N-acetylglucosaminyltransferase activity"/>
    <property type="evidence" value="ECO:0000318"/>
    <property type="project" value="GO_Central"/>
</dbReference>
<evidence type="ECO:0000256" key="20">
    <source>
        <dbReference type="ARBA" id="ARBA00041712"/>
    </source>
</evidence>
<comment type="subunit">
    <text evidence="18">Interacts with SEC61B, SEC61A1 and the SEC61 complex. Interacts with CANX.</text>
</comment>
<dbReference type="PANTHER" id="PTHR10468:SF3">
    <property type="entry name" value="ALPHA-1,3-MANNOSYL-GLYCOPROTEIN 2-BETA-N-ACETYLGLUCOSAMINYLTRANSFERASE"/>
    <property type="match status" value="1"/>
</dbReference>
<evidence type="ECO:0000256" key="14">
    <source>
        <dbReference type="ARBA" id="ARBA00023136"/>
    </source>
</evidence>
<evidence type="ECO:0000256" key="3">
    <source>
        <dbReference type="ARBA" id="ARBA00004922"/>
    </source>
</evidence>
<evidence type="ECO:0000256" key="8">
    <source>
        <dbReference type="ARBA" id="ARBA00022692"/>
    </source>
</evidence>
<dbReference type="GO" id="GO:0005789">
    <property type="term" value="C:endoplasmic reticulum membrane"/>
    <property type="evidence" value="ECO:0007669"/>
    <property type="project" value="UniProtKB-SubCell"/>
</dbReference>
<dbReference type="Gene3D" id="3.10.490.10">
    <property type="entry name" value="Gamma-glutamyl cyclotransferase-like"/>
    <property type="match status" value="1"/>
</dbReference>
<dbReference type="SUPFAM" id="SSF110857">
    <property type="entry name" value="Gamma-glutamyl cyclotransferase-like"/>
    <property type="match status" value="1"/>
</dbReference>
<dbReference type="Gene3D" id="3.10.180.20">
    <property type="entry name" value="N-Acetylglucosaminyltransferase I, Domain 2"/>
    <property type="match status" value="1"/>
</dbReference>
<evidence type="ECO:0000313" key="24">
    <source>
        <dbReference type="Proteomes" id="UP000005239"/>
    </source>
</evidence>
<evidence type="ECO:0000256" key="9">
    <source>
        <dbReference type="ARBA" id="ARBA00022723"/>
    </source>
</evidence>
<keyword evidence="9 22" id="KW-0479">Metal-binding</keyword>
<organism evidence="23 24">
    <name type="scientific">Pristionchus pacificus</name>
    <name type="common">Parasitic nematode worm</name>
    <dbReference type="NCBI Taxonomy" id="54126"/>
    <lineage>
        <taxon>Eukaryota</taxon>
        <taxon>Metazoa</taxon>
        <taxon>Ecdysozoa</taxon>
        <taxon>Nematoda</taxon>
        <taxon>Chromadorea</taxon>
        <taxon>Rhabditida</taxon>
        <taxon>Rhabditina</taxon>
        <taxon>Diplogasteromorpha</taxon>
        <taxon>Diplogasteroidea</taxon>
        <taxon>Neodiplogasteridae</taxon>
        <taxon>Pristionchus</taxon>
    </lineage>
</organism>
<dbReference type="InterPro" id="IPR036568">
    <property type="entry name" value="GGCT-like_sf"/>
</dbReference>
<comment type="catalytic activity">
    <reaction evidence="21 22">
        <text>N(4)-(alpha-D-Man-(1-&gt;3)-[alpha-D-Man-(1-&gt;3)-[alpha-D-Man-(1-&gt;6)]-alpha-D-Man-(1-&gt;6)]-beta-D-Man-(1-&gt;4)-beta-D-GlcNAc-(1-&gt;4)-beta-D-GlcNAc)-L-asparaginyl-[protein] (N-glucan mannose isomer 5A1,2) + UDP-N-acetyl-alpha-D-glucosamine = N(4)-{beta-D-GlcNAc-(1-&gt;2)-alpha-D-Man-(1-&gt;3)-[alpha-D-Man-(1-&gt;3)-[alpha-D-Man-(1-&gt;6)]-alpha-D-Man-(1-&gt;6)]-beta-D-Man-(1-&gt;4)-beta-D-GlcNAc-(1-&gt;4)-beta-D-GlcNAc}-L-asparaginyl-[protein] + UDP + H(+)</text>
        <dbReference type="Rhea" id="RHEA:11456"/>
        <dbReference type="Rhea" id="RHEA-COMP:14367"/>
        <dbReference type="Rhea" id="RHEA-COMP:14368"/>
        <dbReference type="ChEBI" id="CHEBI:15378"/>
        <dbReference type="ChEBI" id="CHEBI:57705"/>
        <dbReference type="ChEBI" id="CHEBI:58223"/>
        <dbReference type="ChEBI" id="CHEBI:59087"/>
        <dbReference type="ChEBI" id="CHEBI:60625"/>
        <dbReference type="EC" id="2.4.1.101"/>
    </reaction>
</comment>
<comment type="similarity">
    <text evidence="4">Belongs to the RAMP4 family.</text>
</comment>
<dbReference type="EC" id="2.4.1.101" evidence="19 22"/>
<dbReference type="Pfam" id="PF03071">
    <property type="entry name" value="GNT-I"/>
    <property type="match status" value="1"/>
</dbReference>
<keyword evidence="15 22" id="KW-0464">Manganese</keyword>
<evidence type="ECO:0000256" key="4">
    <source>
        <dbReference type="ARBA" id="ARBA00005500"/>
    </source>
</evidence>
<comment type="subcellular location">
    <subcellularLocation>
        <location evidence="2">Endoplasmic reticulum membrane</location>
        <topology evidence="2">Single-pass membrane protein</topology>
    </subcellularLocation>
    <subcellularLocation>
        <location evidence="1 22">Golgi apparatus membrane</location>
        <topology evidence="1 22">Single-pass type II membrane protein</topology>
    </subcellularLocation>
</comment>
<accession>A0A8R1Y3E4</accession>
<evidence type="ECO:0000256" key="18">
    <source>
        <dbReference type="ARBA" id="ARBA00038831"/>
    </source>
</evidence>
<dbReference type="GO" id="GO:0048471">
    <property type="term" value="C:perinuclear region of cytoplasm"/>
    <property type="evidence" value="ECO:0007669"/>
    <property type="project" value="EnsemblMetazoa"/>
</dbReference>
<evidence type="ECO:0000256" key="7">
    <source>
        <dbReference type="ARBA" id="ARBA00022679"/>
    </source>
</evidence>
<keyword evidence="7" id="KW-0808">Transferase</keyword>
<evidence type="ECO:0000313" key="23">
    <source>
        <dbReference type="EnsemblMetazoa" id="PPA00092.1"/>
    </source>
</evidence>
<dbReference type="InterPro" id="IPR004139">
    <property type="entry name" value="Glyco_trans_13"/>
</dbReference>
<dbReference type="GO" id="GO:0030145">
    <property type="term" value="F:manganese ion binding"/>
    <property type="evidence" value="ECO:0007669"/>
    <property type="project" value="UniProtKB-UniRule"/>
</dbReference>
<dbReference type="EnsemblMetazoa" id="PPA00092.1">
    <property type="protein sequence ID" value="PPA00092.1"/>
    <property type="gene ID" value="WBGene00089646"/>
</dbReference>
<evidence type="ECO:0000256" key="6">
    <source>
        <dbReference type="ARBA" id="ARBA00022676"/>
    </source>
</evidence>
<reference evidence="23" key="2">
    <citation type="submission" date="2022-06" db="UniProtKB">
        <authorList>
            <consortium name="EnsemblMetazoa"/>
        </authorList>
    </citation>
    <scope>IDENTIFICATION</scope>
    <source>
        <strain evidence="23">PS312</strain>
    </source>
</reference>
<protein>
    <recommendedName>
        <fullName evidence="19 22">Alpha-1,3-mannosyl-glycoprotein 2-beta-N-acetylglucosaminyltransferase</fullName>
        <shortName evidence="22">GNT-I</shortName>
        <shortName evidence="22">GlcNAc-T I</shortName>
        <ecNumber evidence="19 22">2.4.1.101</ecNumber>
    </recommendedName>
    <alternativeName>
        <fullName evidence="20 22">N-glycosyl-oligosaccharide-glycoprotein N-acetylglucosaminyltransferase I</fullName>
    </alternativeName>
</protein>
<evidence type="ECO:0000256" key="11">
    <source>
        <dbReference type="ARBA" id="ARBA00022968"/>
    </source>
</evidence>
<dbReference type="InterPro" id="IPR013024">
    <property type="entry name" value="GGCT-like"/>
</dbReference>
<evidence type="ECO:0000256" key="12">
    <source>
        <dbReference type="ARBA" id="ARBA00022989"/>
    </source>
</evidence>
<evidence type="ECO:0000256" key="13">
    <source>
        <dbReference type="ARBA" id="ARBA00023034"/>
    </source>
</evidence>
<feature type="transmembrane region" description="Helical" evidence="22">
    <location>
        <begin position="37"/>
        <end position="55"/>
    </location>
</feature>
<comment type="function">
    <text evidence="17 22">Initiates complex N-linked carbohydrate formation. Essential for the conversion of high-mannose to hybrid and complex N-glycans.</text>
</comment>
<dbReference type="InterPro" id="IPR010580">
    <property type="entry name" value="ER_stress-assoc"/>
</dbReference>
<keyword evidence="13 22" id="KW-0333">Golgi apparatus</keyword>
<evidence type="ECO:0000256" key="16">
    <source>
        <dbReference type="ARBA" id="ARBA00037157"/>
    </source>
</evidence>